<dbReference type="Proteomes" id="UP000054715">
    <property type="component" value="Unassembled WGS sequence"/>
</dbReference>
<organism evidence="2 4">
    <name type="scientific">Legionella jamestowniensis</name>
    <dbReference type="NCBI Taxonomy" id="455"/>
    <lineage>
        <taxon>Bacteria</taxon>
        <taxon>Pseudomonadati</taxon>
        <taxon>Pseudomonadota</taxon>
        <taxon>Gammaproteobacteria</taxon>
        <taxon>Legionellales</taxon>
        <taxon>Legionellaceae</taxon>
        <taxon>Legionella</taxon>
    </lineage>
</organism>
<dbReference type="PATRIC" id="fig|455.5.peg.441"/>
<evidence type="ECO:0000313" key="4">
    <source>
        <dbReference type="Proteomes" id="UP000054715"/>
    </source>
</evidence>
<gene>
    <name evidence="3" type="ORF">A8135_13045</name>
    <name evidence="2" type="ORF">Ljam_0416</name>
</gene>
<dbReference type="Proteomes" id="UP000093336">
    <property type="component" value="Unassembled WGS sequence"/>
</dbReference>
<evidence type="ECO:0000313" key="2">
    <source>
        <dbReference type="EMBL" id="KTD11222.1"/>
    </source>
</evidence>
<evidence type="ECO:0000256" key="1">
    <source>
        <dbReference type="SAM" id="MobiDB-lite"/>
    </source>
</evidence>
<dbReference type="AlphaFoldDB" id="A0A0W0UUG7"/>
<proteinExistence type="predicted"/>
<reference evidence="3 5" key="2">
    <citation type="submission" date="2016-05" db="EMBL/GenBank/DDBJ databases">
        <authorList>
            <person name="Prochazka B."/>
            <person name="Indra A."/>
            <person name="Hasenberger P."/>
            <person name="Blaschitz M."/>
            <person name="Wagner L."/>
            <person name="Wewalka G."/>
            <person name="Sorschag S."/>
            <person name="Schmid D."/>
            <person name="Ruppitsch W."/>
        </authorList>
    </citation>
    <scope>NUCLEOTIDE SEQUENCE [LARGE SCALE GENOMIC DNA]</scope>
    <source>
        <strain evidence="3 5">974010_12</strain>
    </source>
</reference>
<dbReference type="OrthoDB" id="9810135at2"/>
<sequence length="75" mass="8431">MKLLDIAKNRNPEPPSPSGANIRKDLRHPERSEGSPRIMEMSHSVCHWECNISVAKQSSIRICVFYSVQRAVLGA</sequence>
<name>A0A0W0UUG7_9GAMM</name>
<dbReference type="RefSeq" id="WP_058448483.1">
    <property type="nucleotide sequence ID" value="NZ_CAAAJF010000004.1"/>
</dbReference>
<evidence type="ECO:0000313" key="5">
    <source>
        <dbReference type="Proteomes" id="UP000093336"/>
    </source>
</evidence>
<comment type="caution">
    <text evidence="2">The sequence shown here is derived from an EMBL/GenBank/DDBJ whole genome shotgun (WGS) entry which is preliminary data.</text>
</comment>
<keyword evidence="5" id="KW-1185">Reference proteome</keyword>
<evidence type="ECO:0000313" key="3">
    <source>
        <dbReference type="EMBL" id="OCH98082.1"/>
    </source>
</evidence>
<protein>
    <submittedName>
        <fullName evidence="2">Uncharacterized protein</fullName>
    </submittedName>
</protein>
<dbReference type="EMBL" id="LYOZ01000017">
    <property type="protein sequence ID" value="OCH98082.1"/>
    <property type="molecule type" value="Genomic_DNA"/>
</dbReference>
<feature type="region of interest" description="Disordered" evidence="1">
    <location>
        <begin position="1"/>
        <end position="37"/>
    </location>
</feature>
<feature type="compositionally biased region" description="Basic and acidic residues" evidence="1">
    <location>
        <begin position="1"/>
        <end position="11"/>
    </location>
</feature>
<dbReference type="EMBL" id="LNYG01000008">
    <property type="protein sequence ID" value="KTD11222.1"/>
    <property type="molecule type" value="Genomic_DNA"/>
</dbReference>
<feature type="compositionally biased region" description="Basic and acidic residues" evidence="1">
    <location>
        <begin position="22"/>
        <end position="34"/>
    </location>
</feature>
<accession>A0A0W0UUG7</accession>
<reference evidence="2 4" key="1">
    <citation type="submission" date="2015-11" db="EMBL/GenBank/DDBJ databases">
        <title>Genomic analysis of 38 Legionella species identifies large and diverse effector repertoires.</title>
        <authorList>
            <person name="Burstein D."/>
            <person name="Amaro F."/>
            <person name="Zusman T."/>
            <person name="Lifshitz Z."/>
            <person name="Cohen O."/>
            <person name="Gilbert J.A."/>
            <person name="Pupko T."/>
            <person name="Shuman H.A."/>
            <person name="Segal G."/>
        </authorList>
    </citation>
    <scope>NUCLEOTIDE SEQUENCE [LARGE SCALE GENOMIC DNA]</scope>
    <source>
        <strain evidence="2 4">JA-26-G1-E2</strain>
    </source>
</reference>